<feature type="signal peptide" evidence="1">
    <location>
        <begin position="1"/>
        <end position="21"/>
    </location>
</feature>
<sequence>MNALRLIPVLLVPLLFTLAGCAPLDYQAVQLDSPEQPAQTDGYINKEVSEGVHVIEVRHESLPAMMLTKERTLSNLKDIWHRRASELCKKGYQGEPEIIRPDEARTDEFYCTLNVCQKYLLASGVAYCKATYEL</sequence>
<dbReference type="Proteomes" id="UP000185639">
    <property type="component" value="Unassembled WGS sequence"/>
</dbReference>
<dbReference type="OrthoDB" id="6121148at2"/>
<proteinExistence type="predicted"/>
<evidence type="ECO:0000313" key="3">
    <source>
        <dbReference type="Proteomes" id="UP000185639"/>
    </source>
</evidence>
<keyword evidence="1" id="KW-0732">Signal</keyword>
<accession>A0A1N7MKC3</accession>
<keyword evidence="3" id="KW-1185">Reference proteome</keyword>
<reference evidence="3" key="1">
    <citation type="submission" date="2017-01" db="EMBL/GenBank/DDBJ databases">
        <authorList>
            <person name="Varghese N."/>
            <person name="Submissions S."/>
        </authorList>
    </citation>
    <scope>NUCLEOTIDE SEQUENCE [LARGE SCALE GENOMIC DNA]</scope>
    <source>
        <strain evidence="3">DSM 24913</strain>
    </source>
</reference>
<dbReference type="PROSITE" id="PS51257">
    <property type="entry name" value="PROKAR_LIPOPROTEIN"/>
    <property type="match status" value="1"/>
</dbReference>
<evidence type="ECO:0000313" key="2">
    <source>
        <dbReference type="EMBL" id="SIS86470.1"/>
    </source>
</evidence>
<dbReference type="RefSeq" id="WP_076515631.1">
    <property type="nucleotide sequence ID" value="NZ_FTOH01000005.1"/>
</dbReference>
<organism evidence="2 3">
    <name type="scientific">Thalassolituus maritimus</name>
    <dbReference type="NCBI Taxonomy" id="484498"/>
    <lineage>
        <taxon>Bacteria</taxon>
        <taxon>Pseudomonadati</taxon>
        <taxon>Pseudomonadota</taxon>
        <taxon>Gammaproteobacteria</taxon>
        <taxon>Oceanospirillales</taxon>
        <taxon>Oceanospirillaceae</taxon>
        <taxon>Thalassolituus</taxon>
    </lineage>
</organism>
<dbReference type="STRING" id="484498.SAMN05421686_105246"/>
<evidence type="ECO:0008006" key="4">
    <source>
        <dbReference type="Google" id="ProtNLM"/>
    </source>
</evidence>
<feature type="chain" id="PRO_5013043303" description="Lipoprotein" evidence="1">
    <location>
        <begin position="22"/>
        <end position="134"/>
    </location>
</feature>
<evidence type="ECO:0000256" key="1">
    <source>
        <dbReference type="SAM" id="SignalP"/>
    </source>
</evidence>
<dbReference type="EMBL" id="FTOH01000005">
    <property type="protein sequence ID" value="SIS86470.1"/>
    <property type="molecule type" value="Genomic_DNA"/>
</dbReference>
<protein>
    <recommendedName>
        <fullName evidence="4">Lipoprotein</fullName>
    </recommendedName>
</protein>
<gene>
    <name evidence="2" type="ORF">SAMN05421686_105246</name>
</gene>
<dbReference type="AlphaFoldDB" id="A0A1N7MKC3"/>
<name>A0A1N7MKC3_9GAMM</name>